<dbReference type="EMBL" id="BMHC01000040">
    <property type="protein sequence ID" value="GGI34203.1"/>
    <property type="molecule type" value="Genomic_DNA"/>
</dbReference>
<comment type="caution">
    <text evidence="1">The sequence shown here is derived from an EMBL/GenBank/DDBJ whole genome shotgun (WGS) entry which is preliminary data.</text>
</comment>
<name>A0AA87WEL0_9BRAD</name>
<protein>
    <submittedName>
        <fullName evidence="1">Uncharacterized protein</fullName>
    </submittedName>
</protein>
<evidence type="ECO:0000313" key="1">
    <source>
        <dbReference type="EMBL" id="GGI34203.1"/>
    </source>
</evidence>
<dbReference type="Proteomes" id="UP000625079">
    <property type="component" value="Unassembled WGS sequence"/>
</dbReference>
<reference evidence="1" key="2">
    <citation type="submission" date="2022-12" db="EMBL/GenBank/DDBJ databases">
        <authorList>
            <person name="Sun Q."/>
            <person name="Zhou Y."/>
        </authorList>
    </citation>
    <scope>NUCLEOTIDE SEQUENCE</scope>
    <source>
        <strain evidence="1">CGMCC 1.15034</strain>
    </source>
</reference>
<reference evidence="1" key="1">
    <citation type="journal article" date="2014" name="Int. J. Syst. Evol. Microbiol.">
        <title>Complete genome sequence of Corynebacterium casei LMG S-19264T (=DSM 44701T), isolated from a smear-ripened cheese.</title>
        <authorList>
            <consortium name="US DOE Joint Genome Institute (JGI-PGF)"/>
            <person name="Walter F."/>
            <person name="Albersmeier A."/>
            <person name="Kalinowski J."/>
            <person name="Ruckert C."/>
        </authorList>
    </citation>
    <scope>NUCLEOTIDE SEQUENCE</scope>
    <source>
        <strain evidence="1">CGMCC 1.15034</strain>
    </source>
</reference>
<evidence type="ECO:0000313" key="2">
    <source>
        <dbReference type="Proteomes" id="UP000625079"/>
    </source>
</evidence>
<gene>
    <name evidence="1" type="ORF">GCM10010987_78230</name>
</gene>
<sequence>MPPKKRRMRAIQRLCTKRDPARPAHRPRPLVSLLISAVTTACANAIATVPRLASLPGKYKDGCGTVVMAGGLASKEMPEERSVVGLPVHRMEFI</sequence>
<proteinExistence type="predicted"/>
<accession>A0AA87WEL0</accession>
<dbReference type="AlphaFoldDB" id="A0AA87WEL0"/>
<organism evidence="1 2">
    <name type="scientific">Bradyrhizobium guangdongense</name>
    <dbReference type="NCBI Taxonomy" id="1325090"/>
    <lineage>
        <taxon>Bacteria</taxon>
        <taxon>Pseudomonadati</taxon>
        <taxon>Pseudomonadota</taxon>
        <taxon>Alphaproteobacteria</taxon>
        <taxon>Hyphomicrobiales</taxon>
        <taxon>Nitrobacteraceae</taxon>
        <taxon>Bradyrhizobium</taxon>
    </lineage>
</organism>